<comment type="caution">
    <text evidence="2">The sequence shown here is derived from an EMBL/GenBank/DDBJ whole genome shotgun (WGS) entry which is preliminary data.</text>
</comment>
<dbReference type="Proteomes" id="UP000215914">
    <property type="component" value="Unassembled WGS sequence"/>
</dbReference>
<keyword evidence="3" id="KW-1185">Reference proteome</keyword>
<name>A0A9K3JXN0_HELAN</name>
<evidence type="ECO:0000313" key="3">
    <source>
        <dbReference type="Proteomes" id="UP000215914"/>
    </source>
</evidence>
<reference evidence="2" key="1">
    <citation type="journal article" date="2017" name="Nature">
        <title>The sunflower genome provides insights into oil metabolism, flowering and Asterid evolution.</title>
        <authorList>
            <person name="Badouin H."/>
            <person name="Gouzy J."/>
            <person name="Grassa C.J."/>
            <person name="Murat F."/>
            <person name="Staton S.E."/>
            <person name="Cottret L."/>
            <person name="Lelandais-Briere C."/>
            <person name="Owens G.L."/>
            <person name="Carrere S."/>
            <person name="Mayjonade B."/>
            <person name="Legrand L."/>
            <person name="Gill N."/>
            <person name="Kane N.C."/>
            <person name="Bowers J.E."/>
            <person name="Hubner S."/>
            <person name="Bellec A."/>
            <person name="Berard A."/>
            <person name="Berges H."/>
            <person name="Blanchet N."/>
            <person name="Boniface M.C."/>
            <person name="Brunel D."/>
            <person name="Catrice O."/>
            <person name="Chaidir N."/>
            <person name="Claudel C."/>
            <person name="Donnadieu C."/>
            <person name="Faraut T."/>
            <person name="Fievet G."/>
            <person name="Helmstetter N."/>
            <person name="King M."/>
            <person name="Knapp S.J."/>
            <person name="Lai Z."/>
            <person name="Le Paslier M.C."/>
            <person name="Lippi Y."/>
            <person name="Lorenzon L."/>
            <person name="Mandel J.R."/>
            <person name="Marage G."/>
            <person name="Marchand G."/>
            <person name="Marquand E."/>
            <person name="Bret-Mestries E."/>
            <person name="Morien E."/>
            <person name="Nambeesan S."/>
            <person name="Nguyen T."/>
            <person name="Pegot-Espagnet P."/>
            <person name="Pouilly N."/>
            <person name="Raftis F."/>
            <person name="Sallet E."/>
            <person name="Schiex T."/>
            <person name="Thomas J."/>
            <person name="Vandecasteele C."/>
            <person name="Vares D."/>
            <person name="Vear F."/>
            <person name="Vautrin S."/>
            <person name="Crespi M."/>
            <person name="Mangin B."/>
            <person name="Burke J.M."/>
            <person name="Salse J."/>
            <person name="Munos S."/>
            <person name="Vincourt P."/>
            <person name="Rieseberg L.H."/>
            <person name="Langlade N.B."/>
        </authorList>
    </citation>
    <scope>NUCLEOTIDE SEQUENCE</scope>
    <source>
        <tissue evidence="2">Leaves</tissue>
    </source>
</reference>
<feature type="transmembrane region" description="Helical" evidence="1">
    <location>
        <begin position="28"/>
        <end position="48"/>
    </location>
</feature>
<dbReference type="AlphaFoldDB" id="A0A9K3JXN0"/>
<keyword evidence="1" id="KW-1133">Transmembrane helix</keyword>
<proteinExistence type="predicted"/>
<accession>A0A9K3JXN0</accession>
<reference evidence="2" key="2">
    <citation type="submission" date="2020-06" db="EMBL/GenBank/DDBJ databases">
        <title>Helianthus annuus Genome sequencing and assembly Release 2.</title>
        <authorList>
            <person name="Gouzy J."/>
            <person name="Langlade N."/>
            <person name="Munos S."/>
        </authorList>
    </citation>
    <scope>NUCLEOTIDE SEQUENCE</scope>
    <source>
        <tissue evidence="2">Leaves</tissue>
    </source>
</reference>
<protein>
    <submittedName>
        <fullName evidence="2">Uncharacterized protein</fullName>
    </submittedName>
</protein>
<gene>
    <name evidence="2" type="ORF">HanXRQr2_Chr01g0039321</name>
</gene>
<evidence type="ECO:0000313" key="2">
    <source>
        <dbReference type="EMBL" id="KAF5823528.1"/>
    </source>
</evidence>
<evidence type="ECO:0000256" key="1">
    <source>
        <dbReference type="SAM" id="Phobius"/>
    </source>
</evidence>
<dbReference type="Gramene" id="mRNA:HanXRQr2_Chr01g0039321">
    <property type="protein sequence ID" value="CDS:HanXRQr2_Chr01g0039321.1"/>
    <property type="gene ID" value="HanXRQr2_Chr01g0039321"/>
</dbReference>
<dbReference type="EMBL" id="MNCJ02000316">
    <property type="protein sequence ID" value="KAF5823528.1"/>
    <property type="molecule type" value="Genomic_DNA"/>
</dbReference>
<keyword evidence="1" id="KW-0472">Membrane</keyword>
<organism evidence="2 3">
    <name type="scientific">Helianthus annuus</name>
    <name type="common">Common sunflower</name>
    <dbReference type="NCBI Taxonomy" id="4232"/>
    <lineage>
        <taxon>Eukaryota</taxon>
        <taxon>Viridiplantae</taxon>
        <taxon>Streptophyta</taxon>
        <taxon>Embryophyta</taxon>
        <taxon>Tracheophyta</taxon>
        <taxon>Spermatophyta</taxon>
        <taxon>Magnoliopsida</taxon>
        <taxon>eudicotyledons</taxon>
        <taxon>Gunneridae</taxon>
        <taxon>Pentapetalae</taxon>
        <taxon>asterids</taxon>
        <taxon>campanulids</taxon>
        <taxon>Asterales</taxon>
        <taxon>Asteraceae</taxon>
        <taxon>Asteroideae</taxon>
        <taxon>Heliantheae alliance</taxon>
        <taxon>Heliantheae</taxon>
        <taxon>Helianthus</taxon>
    </lineage>
</organism>
<sequence>MKFYFYTCFYVLQYSGYALPISNTYAQLIPNILVLTTYTCLLTIKYVVKF</sequence>
<keyword evidence="1" id="KW-0812">Transmembrane</keyword>